<reference evidence="2" key="2">
    <citation type="submission" date="2022-08" db="UniProtKB">
        <authorList>
            <consortium name="EnsemblMetazoa"/>
        </authorList>
    </citation>
    <scope>IDENTIFICATION</scope>
    <source>
        <strain evidence="2">STECLA/ALBI9_A</strain>
    </source>
</reference>
<dbReference type="GeneID" id="118458735"/>
<accession>A0A182FPU9</accession>
<dbReference type="EnsemblMetazoa" id="AALB008568-RA">
    <property type="protein sequence ID" value="AALB008568-PA"/>
    <property type="gene ID" value="AALB008568"/>
</dbReference>
<dbReference type="RefSeq" id="XP_035777399.1">
    <property type="nucleotide sequence ID" value="XM_035921506.1"/>
</dbReference>
<protein>
    <submittedName>
        <fullName evidence="2">Uncharacterized protein</fullName>
    </submittedName>
</protein>
<dbReference type="AlphaFoldDB" id="A0A182FPU9"/>
<dbReference type="VEuPathDB" id="VectorBase:AALB20_038345"/>
<evidence type="ECO:0000313" key="2">
    <source>
        <dbReference type="EnsemblMetazoa" id="AALB008568-PA"/>
    </source>
</evidence>
<reference evidence="2 3" key="1">
    <citation type="journal article" date="2017" name="G3 (Bethesda)">
        <title>The Physical Genome Mapping of Anopheles albimanus Corrected Scaffold Misassemblies and Identified Interarm Rearrangements in Genus Anopheles.</title>
        <authorList>
            <person name="Artemov G.N."/>
            <person name="Peery A.N."/>
            <person name="Jiang X."/>
            <person name="Tu Z."/>
            <person name="Stegniy V.N."/>
            <person name="Sharakhova M.V."/>
            <person name="Sharakhov I.V."/>
        </authorList>
    </citation>
    <scope>NUCLEOTIDE SEQUENCE [LARGE SCALE GENOMIC DNA]</scope>
    <source>
        <strain evidence="2 3">ALBI9_A</strain>
    </source>
</reference>
<sequence length="176" mass="19216">MPDGLASFLDSGATPNTGHCLGTALGKAKTVRPEHPISASHLQLAHEPGVSVRTVEENYLGPRSAKVTQTDLLSRPRAKFASSNLFARRERDRSSPWLMLSASRWMRILCCSGSGGLYVVEIQPPGASQVAKEQQQSHKLALTDRTATVTMVRKRKPRRHNASTAHGGPRQSVNKR</sequence>
<organism evidence="2 3">
    <name type="scientific">Anopheles albimanus</name>
    <name type="common">New world malaria mosquito</name>
    <dbReference type="NCBI Taxonomy" id="7167"/>
    <lineage>
        <taxon>Eukaryota</taxon>
        <taxon>Metazoa</taxon>
        <taxon>Ecdysozoa</taxon>
        <taxon>Arthropoda</taxon>
        <taxon>Hexapoda</taxon>
        <taxon>Insecta</taxon>
        <taxon>Pterygota</taxon>
        <taxon>Neoptera</taxon>
        <taxon>Endopterygota</taxon>
        <taxon>Diptera</taxon>
        <taxon>Nematocera</taxon>
        <taxon>Culicoidea</taxon>
        <taxon>Culicidae</taxon>
        <taxon>Anophelinae</taxon>
        <taxon>Anopheles</taxon>
    </lineage>
</organism>
<feature type="region of interest" description="Disordered" evidence="1">
    <location>
        <begin position="134"/>
        <end position="176"/>
    </location>
</feature>
<dbReference type="KEGG" id="aali:118458735"/>
<evidence type="ECO:0000256" key="1">
    <source>
        <dbReference type="SAM" id="MobiDB-lite"/>
    </source>
</evidence>
<dbReference type="VEuPathDB" id="VectorBase:AALB008568"/>
<proteinExistence type="predicted"/>
<dbReference type="Proteomes" id="UP000069272">
    <property type="component" value="Chromosome 2R"/>
</dbReference>
<name>A0A182FPU9_ANOAL</name>
<evidence type="ECO:0000313" key="3">
    <source>
        <dbReference type="Proteomes" id="UP000069272"/>
    </source>
</evidence>
<keyword evidence="3" id="KW-1185">Reference proteome</keyword>
<feature type="compositionally biased region" description="Basic residues" evidence="1">
    <location>
        <begin position="152"/>
        <end position="161"/>
    </location>
</feature>